<sequence>MPPSNGTDGYSSDFQMREAPLNMADWYVYTDSRRQGIGLLHMWGCYTSHVSGPPNMSCPRKAISKNLRASFRDREPSVLTRQPTMWVTVTFSPSSWSLPDVIWSHDYHPNTTPARLIGGPHPFYRASNVSNSPKCRVERAHSGGKPSNAFVDTWTTFAKSSNWTVTGKSRSQDLEPHSPESQNANPVRSLLTLVQSAQSEPSTTLYDADAASMNVRRRDGRTVPLVHGARGGILQVAQYAVRPVRAGGNSATSKAGRGDRCFVDKTDDGAVERFDALKKIEDRK</sequence>
<gene>
    <name evidence="1" type="ORF">M8818_003670</name>
</gene>
<name>A0ACC3SFV7_9PEZI</name>
<evidence type="ECO:0000313" key="2">
    <source>
        <dbReference type="Proteomes" id="UP001320706"/>
    </source>
</evidence>
<reference evidence="1" key="1">
    <citation type="submission" date="2024-02" db="EMBL/GenBank/DDBJ databases">
        <title>Metagenome Assembled Genome of Zalaria obscura JY119.</title>
        <authorList>
            <person name="Vighnesh L."/>
            <person name="Jagadeeshwari U."/>
            <person name="Venkata Ramana C."/>
            <person name="Sasikala C."/>
        </authorList>
    </citation>
    <scope>NUCLEOTIDE SEQUENCE</scope>
    <source>
        <strain evidence="1">JY119</strain>
    </source>
</reference>
<keyword evidence="2" id="KW-1185">Reference proteome</keyword>
<organism evidence="1 2">
    <name type="scientific">Zalaria obscura</name>
    <dbReference type="NCBI Taxonomy" id="2024903"/>
    <lineage>
        <taxon>Eukaryota</taxon>
        <taxon>Fungi</taxon>
        <taxon>Dikarya</taxon>
        <taxon>Ascomycota</taxon>
        <taxon>Pezizomycotina</taxon>
        <taxon>Dothideomycetes</taxon>
        <taxon>Dothideomycetidae</taxon>
        <taxon>Dothideales</taxon>
        <taxon>Zalariaceae</taxon>
        <taxon>Zalaria</taxon>
    </lineage>
</organism>
<evidence type="ECO:0000313" key="1">
    <source>
        <dbReference type="EMBL" id="KAK8210182.1"/>
    </source>
</evidence>
<dbReference type="EMBL" id="JAMKPW020000016">
    <property type="protein sequence ID" value="KAK8210182.1"/>
    <property type="molecule type" value="Genomic_DNA"/>
</dbReference>
<protein>
    <submittedName>
        <fullName evidence="1">Uncharacterized protein</fullName>
    </submittedName>
</protein>
<dbReference type="Proteomes" id="UP001320706">
    <property type="component" value="Unassembled WGS sequence"/>
</dbReference>
<comment type="caution">
    <text evidence="1">The sequence shown here is derived from an EMBL/GenBank/DDBJ whole genome shotgun (WGS) entry which is preliminary data.</text>
</comment>
<accession>A0ACC3SFV7</accession>
<proteinExistence type="predicted"/>